<dbReference type="RefSeq" id="WP_219059289.1">
    <property type="nucleotide sequence ID" value="NZ_JAHBBH010000036.1"/>
</dbReference>
<dbReference type="EMBL" id="JAHBBH010000036">
    <property type="protein sequence ID" value="MBW3093306.1"/>
    <property type="molecule type" value="Genomic_DNA"/>
</dbReference>
<evidence type="ECO:0000259" key="2">
    <source>
        <dbReference type="Pfam" id="PF20434"/>
    </source>
</evidence>
<dbReference type="GO" id="GO:0016787">
    <property type="term" value="F:hydrolase activity"/>
    <property type="evidence" value="ECO:0007669"/>
    <property type="project" value="UniProtKB-KW"/>
</dbReference>
<evidence type="ECO:0000313" key="3">
    <source>
        <dbReference type="EMBL" id="MBW3093306.1"/>
    </source>
</evidence>
<name>A0ABS6WJA3_9BIFI</name>
<sequence length="314" mass="34913">MTDGNATNAISATTAATATIHIPHNPHRLGLASVARDVAYKTGADRLVMDIIAPQSYGDGDDRRWPTVVFVQGSAWTTPDRDYEMPQLVELARRGYVVATVNHRDATRNGKYTFPAYLQDVKAAIRYLRANAAQWHVDPDRLGIWGTSSGGNTSLLVGLTADDPRYEDGTWTGVSDRVDFVVSCFPPTDMTEAIDAFGHEDDPFRIYYYGPFAAVVGATPATGISDEVRRRAAEMSPYLRVEDGRDYPPTLLLHGTADTVVPYHQSVKMRDRLVEHGYDARLVLVDDAEHENDFWSRDVLNVIFRFIDEQVGTC</sequence>
<evidence type="ECO:0000313" key="4">
    <source>
        <dbReference type="Proteomes" id="UP000700815"/>
    </source>
</evidence>
<organism evidence="3 4">
    <name type="scientific">Bifidobacterium miconis</name>
    <dbReference type="NCBI Taxonomy" id="2834435"/>
    <lineage>
        <taxon>Bacteria</taxon>
        <taxon>Bacillati</taxon>
        <taxon>Actinomycetota</taxon>
        <taxon>Actinomycetes</taxon>
        <taxon>Bifidobacteriales</taxon>
        <taxon>Bifidobacteriaceae</taxon>
        <taxon>Bifidobacterium</taxon>
    </lineage>
</organism>
<proteinExistence type="predicted"/>
<evidence type="ECO:0000256" key="1">
    <source>
        <dbReference type="ARBA" id="ARBA00022801"/>
    </source>
</evidence>
<dbReference type="Proteomes" id="UP000700815">
    <property type="component" value="Unassembled WGS sequence"/>
</dbReference>
<reference evidence="3 4" key="1">
    <citation type="submission" date="2021-05" db="EMBL/GenBank/DDBJ databases">
        <title>Phylogenetic classification of ten novel species belonging to the genus Bifidobacterium comprising B. colchicus sp. nov., B. abeli sp. nov., B. bicoloris sp. nov., B. guerezis sp. nov., B. rosaliae sp. nov., B. santillanensis sp. nov., B. argentati sp. nov., B. amazzoni sp. nov., B. pluviali sp. nov., and B. pinnaculum sp. nov.</title>
        <authorList>
            <person name="Lugli G.A."/>
            <person name="Ruiz Garcia L."/>
            <person name="Margolles A."/>
            <person name="Ventura M."/>
        </authorList>
    </citation>
    <scope>NUCLEOTIDE SEQUENCE [LARGE SCALE GENOMIC DNA]</scope>
    <source>
        <strain evidence="3 4">82T10</strain>
    </source>
</reference>
<accession>A0ABS6WJA3</accession>
<gene>
    <name evidence="3" type="ORF">KIH79_10325</name>
</gene>
<feature type="domain" description="BD-FAE-like" evidence="2">
    <location>
        <begin position="61"/>
        <end position="273"/>
    </location>
</feature>
<dbReference type="Pfam" id="PF20434">
    <property type="entry name" value="BD-FAE"/>
    <property type="match status" value="1"/>
</dbReference>
<dbReference type="InterPro" id="IPR050300">
    <property type="entry name" value="GDXG_lipolytic_enzyme"/>
</dbReference>
<dbReference type="PANTHER" id="PTHR48081:SF13">
    <property type="entry name" value="ALPHA_BETA HYDROLASE"/>
    <property type="match status" value="1"/>
</dbReference>
<dbReference type="PANTHER" id="PTHR48081">
    <property type="entry name" value="AB HYDROLASE SUPERFAMILY PROTEIN C4A8.06C"/>
    <property type="match status" value="1"/>
</dbReference>
<comment type="caution">
    <text evidence="3">The sequence shown here is derived from an EMBL/GenBank/DDBJ whole genome shotgun (WGS) entry which is preliminary data.</text>
</comment>
<keyword evidence="4" id="KW-1185">Reference proteome</keyword>
<protein>
    <submittedName>
        <fullName evidence="3">Alpha/beta hydrolase</fullName>
    </submittedName>
</protein>
<dbReference type="InterPro" id="IPR049492">
    <property type="entry name" value="BD-FAE-like_dom"/>
</dbReference>
<keyword evidence="1 3" id="KW-0378">Hydrolase</keyword>